<dbReference type="OrthoDB" id="2195145at2"/>
<protein>
    <submittedName>
        <fullName evidence="1">Uncharacterized protein</fullName>
    </submittedName>
</protein>
<accession>A0A1B3XT20</accession>
<dbReference type="RefSeq" id="WP_064465632.1">
    <property type="nucleotide sequence ID" value="NZ_CP017080.1"/>
</dbReference>
<dbReference type="Proteomes" id="UP000077926">
    <property type="component" value="Chromosome"/>
</dbReference>
<evidence type="ECO:0000313" key="2">
    <source>
        <dbReference type="Proteomes" id="UP000077926"/>
    </source>
</evidence>
<organism evidence="1 2">
    <name type="scientific">Peribacillus muralis</name>
    <dbReference type="NCBI Taxonomy" id="264697"/>
    <lineage>
        <taxon>Bacteria</taxon>
        <taxon>Bacillati</taxon>
        <taxon>Bacillota</taxon>
        <taxon>Bacilli</taxon>
        <taxon>Bacillales</taxon>
        <taxon>Bacillaceae</taxon>
        <taxon>Peribacillus</taxon>
    </lineage>
</organism>
<dbReference type="EMBL" id="CP017080">
    <property type="protein sequence ID" value="AOH56369.1"/>
    <property type="molecule type" value="Genomic_DNA"/>
</dbReference>
<dbReference type="STRING" id="264697.ABE28_018540"/>
<name>A0A1B3XT20_9BACI</name>
<reference evidence="1 2" key="1">
    <citation type="submission" date="2016-08" db="EMBL/GenBank/DDBJ databases">
        <title>Complete genome sequence of Bacillus muralis G25-68, a strain with toxicity to nematodes.</title>
        <authorList>
            <person name="Zheng Z."/>
        </authorList>
    </citation>
    <scope>NUCLEOTIDE SEQUENCE [LARGE SCALE GENOMIC DNA]</scope>
    <source>
        <strain evidence="1 2">G25-68</strain>
    </source>
</reference>
<evidence type="ECO:0000313" key="1">
    <source>
        <dbReference type="EMBL" id="AOH56369.1"/>
    </source>
</evidence>
<keyword evidence="2" id="KW-1185">Reference proteome</keyword>
<gene>
    <name evidence="1" type="ORF">ABE28_018540</name>
</gene>
<sequence>MTQCMYIASSMRLPNGSFGSKPLSLEQPNVFLNELDFTDLYFENNYDSRLKRKFSYSPHFSFDYQVAVFSNHIPLGFGFTGTAEEGKCLTILYHYLNEALIASGVIEYFTCLSGKEDSAISKKRTIRWMDIKDRYDIVLEDLELWVITL</sequence>
<dbReference type="AlphaFoldDB" id="A0A1B3XT20"/>
<dbReference type="KEGG" id="bmur:ABE28_018540"/>
<proteinExistence type="predicted"/>